<dbReference type="Pfam" id="PF20212">
    <property type="entry name" value="DUF6572"/>
    <property type="match status" value="1"/>
</dbReference>
<organism evidence="1 2">
    <name type="scientific">Bacterioplanoides pacificum</name>
    <dbReference type="NCBI Taxonomy" id="1171596"/>
    <lineage>
        <taxon>Bacteria</taxon>
        <taxon>Pseudomonadati</taxon>
        <taxon>Pseudomonadota</taxon>
        <taxon>Gammaproteobacteria</taxon>
        <taxon>Oceanospirillales</taxon>
        <taxon>Oceanospirillaceae</taxon>
        <taxon>Bacterioplanoides</taxon>
    </lineage>
</organism>
<reference evidence="2" key="1">
    <citation type="journal article" date="2019" name="Int. J. Syst. Evol. Microbiol.">
        <title>The Global Catalogue of Microorganisms (GCM) 10K type strain sequencing project: providing services to taxonomists for standard genome sequencing and annotation.</title>
        <authorList>
            <consortium name="The Broad Institute Genomics Platform"/>
            <consortium name="The Broad Institute Genome Sequencing Center for Infectious Disease"/>
            <person name="Wu L."/>
            <person name="Ma J."/>
        </authorList>
    </citation>
    <scope>NUCLEOTIDE SEQUENCE [LARGE SCALE GENOMIC DNA]</scope>
    <source>
        <strain evidence="2">KCTC 42424</strain>
    </source>
</reference>
<dbReference type="RefSeq" id="WP_376865085.1">
    <property type="nucleotide sequence ID" value="NZ_JBHRYB010000004.1"/>
</dbReference>
<dbReference type="Proteomes" id="UP001595722">
    <property type="component" value="Unassembled WGS sequence"/>
</dbReference>
<comment type="caution">
    <text evidence="1">The sequence shown here is derived from an EMBL/GenBank/DDBJ whole genome shotgun (WGS) entry which is preliminary data.</text>
</comment>
<proteinExistence type="predicted"/>
<dbReference type="EMBL" id="JBHRYB010000004">
    <property type="protein sequence ID" value="MFC3679396.1"/>
    <property type="molecule type" value="Genomic_DNA"/>
</dbReference>
<name>A0ABV7VSA1_9GAMM</name>
<protein>
    <submittedName>
        <fullName evidence="1">DUF6572 domain-containing protein</fullName>
    </submittedName>
</protein>
<dbReference type="InterPro" id="IPR046702">
    <property type="entry name" value="DUF6572"/>
</dbReference>
<evidence type="ECO:0000313" key="2">
    <source>
        <dbReference type="Proteomes" id="UP001595722"/>
    </source>
</evidence>
<keyword evidence="2" id="KW-1185">Reference proteome</keyword>
<gene>
    <name evidence="1" type="ORF">ACFOMG_04630</name>
</gene>
<sequence>MSSVEDVDKIDLISYDEENNVVKLFMNEGRDWDSDNEMYLQLQEKLSTYLTFIEGGMMESEFPEYIGATIEVHLDCVDEPKNQSLSILDRVRKLLLEKNINFFYHVINI</sequence>
<evidence type="ECO:0000313" key="1">
    <source>
        <dbReference type="EMBL" id="MFC3679396.1"/>
    </source>
</evidence>
<accession>A0ABV7VSA1</accession>